<dbReference type="RefSeq" id="XP_013901903.1">
    <property type="nucleotide sequence ID" value="XM_014046449.1"/>
</dbReference>
<protein>
    <submittedName>
        <fullName evidence="1">Uncharacterized protein</fullName>
    </submittedName>
</protein>
<dbReference type="EMBL" id="KK100958">
    <property type="protein sequence ID" value="KIZ02884.1"/>
    <property type="molecule type" value="Genomic_DNA"/>
</dbReference>
<keyword evidence="2" id="KW-1185">Reference proteome</keyword>
<accession>A0A0D2L7Q5</accession>
<dbReference type="Proteomes" id="UP000054498">
    <property type="component" value="Unassembled WGS sequence"/>
</dbReference>
<organism evidence="1 2">
    <name type="scientific">Monoraphidium neglectum</name>
    <dbReference type="NCBI Taxonomy" id="145388"/>
    <lineage>
        <taxon>Eukaryota</taxon>
        <taxon>Viridiplantae</taxon>
        <taxon>Chlorophyta</taxon>
        <taxon>core chlorophytes</taxon>
        <taxon>Chlorophyceae</taxon>
        <taxon>CS clade</taxon>
        <taxon>Sphaeropleales</taxon>
        <taxon>Selenastraceae</taxon>
        <taxon>Monoraphidium</taxon>
    </lineage>
</organism>
<dbReference type="KEGG" id="mng:MNEG_5079"/>
<evidence type="ECO:0000313" key="2">
    <source>
        <dbReference type="Proteomes" id="UP000054498"/>
    </source>
</evidence>
<reference evidence="1 2" key="1">
    <citation type="journal article" date="2013" name="BMC Genomics">
        <title>Reconstruction of the lipid metabolism for the microalga Monoraphidium neglectum from its genome sequence reveals characteristics suitable for biofuel production.</title>
        <authorList>
            <person name="Bogen C."/>
            <person name="Al-Dilaimi A."/>
            <person name="Albersmeier A."/>
            <person name="Wichmann J."/>
            <person name="Grundmann M."/>
            <person name="Rupp O."/>
            <person name="Lauersen K.J."/>
            <person name="Blifernez-Klassen O."/>
            <person name="Kalinowski J."/>
            <person name="Goesmann A."/>
            <person name="Mussgnug J.H."/>
            <person name="Kruse O."/>
        </authorList>
    </citation>
    <scope>NUCLEOTIDE SEQUENCE [LARGE SCALE GENOMIC DNA]</scope>
    <source>
        <strain evidence="1 2">SAG 48.87</strain>
    </source>
</reference>
<gene>
    <name evidence="1" type="ORF">MNEG_5079</name>
</gene>
<dbReference type="AlphaFoldDB" id="A0A0D2L7Q5"/>
<sequence length="128" mass="12281">MWLPPLLRGLENCLTNSTVSQLRQRALDVISRALDAARTATGSSGAALVASLEAAEATAGPAAAAAATAAAGAAAGAEAEAGAGGMGAMEVDARPLGAALDGALRGVVDHEPAAALKAAAAALLKRLA</sequence>
<name>A0A0D2L7Q5_9CHLO</name>
<dbReference type="GeneID" id="25737956"/>
<proteinExistence type="predicted"/>
<evidence type="ECO:0000313" key="1">
    <source>
        <dbReference type="EMBL" id="KIZ02884.1"/>
    </source>
</evidence>